<accession>A0A076EFD8</accession>
<dbReference type="InterPro" id="IPR045745">
    <property type="entry name" value="HTH_58_Actinobacteria-type"/>
</dbReference>
<evidence type="ECO:0000313" key="2">
    <source>
        <dbReference type="EMBL" id="AII03897.1"/>
    </source>
</evidence>
<gene>
    <name evidence="2" type="ORF">EP51_04435</name>
</gene>
<dbReference type="Pfam" id="PF19575">
    <property type="entry name" value="HTH_58"/>
    <property type="match status" value="1"/>
</dbReference>
<dbReference type="AlphaFoldDB" id="A0A076EFD8"/>
<dbReference type="eggNOG" id="ENOG5032ZDA">
    <property type="taxonomic scope" value="Bacteria"/>
</dbReference>
<proteinExistence type="predicted"/>
<name>A0A076EFD8_RHOOP</name>
<organism evidence="2 3">
    <name type="scientific">Rhodococcus opacus</name>
    <name type="common">Nocardia opaca</name>
    <dbReference type="NCBI Taxonomy" id="37919"/>
    <lineage>
        <taxon>Bacteria</taxon>
        <taxon>Bacillati</taxon>
        <taxon>Actinomycetota</taxon>
        <taxon>Actinomycetes</taxon>
        <taxon>Mycobacteriales</taxon>
        <taxon>Nocardiaceae</taxon>
        <taxon>Rhodococcus</taxon>
    </lineage>
</organism>
<evidence type="ECO:0000259" key="1">
    <source>
        <dbReference type="Pfam" id="PF19575"/>
    </source>
</evidence>
<dbReference type="Gene3D" id="1.10.10.60">
    <property type="entry name" value="Homeodomain-like"/>
    <property type="match status" value="1"/>
</dbReference>
<dbReference type="Proteomes" id="UP000028488">
    <property type="component" value="Chromosome"/>
</dbReference>
<sequence>METTVARRLEEFMADIGVFAKSARITGPSRADLQAELKERYQAGASIRSLAREMGRSYGFVRNILAESEVELRGRGGAHRRKT</sequence>
<reference evidence="2 3" key="1">
    <citation type="submission" date="2014-07" db="EMBL/GenBank/DDBJ databases">
        <title>Genome Sequence of Rhodococcus opacus Strain R7, a Biodegrader of Mono- and Polycyclic Aromatic Hydrocarbons.</title>
        <authorList>
            <person name="Di Gennaro P."/>
            <person name="Zampolli J."/>
            <person name="Presti I."/>
            <person name="Cappelletti M."/>
            <person name="D'Ursi P."/>
            <person name="Orro A."/>
            <person name="Mezzelani A."/>
            <person name="Milanesi L."/>
        </authorList>
    </citation>
    <scope>NUCLEOTIDE SEQUENCE [LARGE SCALE GENOMIC DNA]</scope>
    <source>
        <strain evidence="2 3">R7</strain>
    </source>
</reference>
<feature type="domain" description="Helix-turn-helix" evidence="1">
    <location>
        <begin position="20"/>
        <end position="80"/>
    </location>
</feature>
<evidence type="ECO:0000313" key="3">
    <source>
        <dbReference type="Proteomes" id="UP000028488"/>
    </source>
</evidence>
<dbReference type="EMBL" id="CP008947">
    <property type="protein sequence ID" value="AII03897.1"/>
    <property type="molecule type" value="Genomic_DNA"/>
</dbReference>
<protein>
    <submittedName>
        <fullName evidence="2">Transcriptional regulator</fullName>
    </submittedName>
</protein>